<keyword evidence="2" id="KW-1185">Reference proteome</keyword>
<proteinExistence type="predicted"/>
<sequence>MAALVQMPQQQVTPVTAPAEAAVAAVDHGVAASVVPLPTALYVGDLEMNVIEADLYDIFSQIGPVVSVHVCRDASTRISLGYAFVNFSNPVDATRALEILNYTLINNKPIRIMYSNRDPSARRSGAANIFIKNLDKSIDNKTLFDTFSVFGNILTCKVATDSSGLSKGYGFVQYEEEEAAQKAIERLNGMLLNDKKVYVGQFLRKQEREGVVDNAKFNNVFVKNLSEYTTEDDLKMIFGQYGEITSAVVMKEGDGKSKCFGFVNFDNPDDAAQAVQELNGKKFDDKEWFVGKALKKSEREIELKGQLDQNTREVVDKYQGLNLYLKNLDDSIGDSTLKELFSDFGTVTSCKVMRDPNGKSRGTGFVSFSSPEEASRALAQMQGKQIGEKFLYVALAQRKEDRRAMLQSQFSQMHPVAVPPPVTSGMLIYPPGAPGLGQQHFFGQGPRVPYQAGYGYQEQPFPGSAPMPGFFSPMGLPVRQGQRTGGRRSGGGHTRYTQQHMPLIQPQMLPRGGHLYRHPTRRNPSDGPMPGFTGGMRSVRNIVGGLPIHNGGMPPSIPVGALTPLLANASPEQQRTILGENLYPFVDYLEHDHAAKVTGMLLEMDQVEILHLLESPEVLKAKVSEAMEILRNVRQQQQTSSPISSPLSFSEGIVS</sequence>
<protein>
    <submittedName>
        <fullName evidence="1">Uncharacterized protein</fullName>
    </submittedName>
</protein>
<accession>A0ACB7UHW3</accession>
<gene>
    <name evidence="1" type="ORF">IHE45_16G063600</name>
</gene>
<evidence type="ECO:0000313" key="2">
    <source>
        <dbReference type="Proteomes" id="UP000827976"/>
    </source>
</evidence>
<comment type="caution">
    <text evidence="1">The sequence shown here is derived from an EMBL/GenBank/DDBJ whole genome shotgun (WGS) entry which is preliminary data.</text>
</comment>
<organism evidence="1 2">
    <name type="scientific">Dioscorea alata</name>
    <name type="common">Purple yam</name>
    <dbReference type="NCBI Taxonomy" id="55571"/>
    <lineage>
        <taxon>Eukaryota</taxon>
        <taxon>Viridiplantae</taxon>
        <taxon>Streptophyta</taxon>
        <taxon>Embryophyta</taxon>
        <taxon>Tracheophyta</taxon>
        <taxon>Spermatophyta</taxon>
        <taxon>Magnoliopsida</taxon>
        <taxon>Liliopsida</taxon>
        <taxon>Dioscoreales</taxon>
        <taxon>Dioscoreaceae</taxon>
        <taxon>Dioscorea</taxon>
    </lineage>
</organism>
<name>A0ACB7UHW3_DIOAL</name>
<reference evidence="2" key="1">
    <citation type="journal article" date="2022" name="Nat. Commun.">
        <title>Chromosome evolution and the genetic basis of agronomically important traits in greater yam.</title>
        <authorList>
            <person name="Bredeson J.V."/>
            <person name="Lyons J.B."/>
            <person name="Oniyinde I.O."/>
            <person name="Okereke N.R."/>
            <person name="Kolade O."/>
            <person name="Nnabue I."/>
            <person name="Nwadili C.O."/>
            <person name="Hribova E."/>
            <person name="Parker M."/>
            <person name="Nwogha J."/>
            <person name="Shu S."/>
            <person name="Carlson J."/>
            <person name="Kariba R."/>
            <person name="Muthemba S."/>
            <person name="Knop K."/>
            <person name="Barton G.J."/>
            <person name="Sherwood A.V."/>
            <person name="Lopez-Montes A."/>
            <person name="Asiedu R."/>
            <person name="Jamnadass R."/>
            <person name="Muchugi A."/>
            <person name="Goodstein D."/>
            <person name="Egesi C.N."/>
            <person name="Featherston J."/>
            <person name="Asfaw A."/>
            <person name="Simpson G.G."/>
            <person name="Dolezel J."/>
            <person name="Hendre P.S."/>
            <person name="Van Deynze A."/>
            <person name="Kumar P.L."/>
            <person name="Obidiegwu J.E."/>
            <person name="Bhattacharjee R."/>
            <person name="Rokhsar D.S."/>
        </authorList>
    </citation>
    <scope>NUCLEOTIDE SEQUENCE [LARGE SCALE GENOMIC DNA]</scope>
    <source>
        <strain evidence="2">cv. TDa95/00328</strain>
    </source>
</reference>
<dbReference type="EMBL" id="CM037026">
    <property type="protein sequence ID" value="KAH7659927.1"/>
    <property type="molecule type" value="Genomic_DNA"/>
</dbReference>
<dbReference type="Proteomes" id="UP000827976">
    <property type="component" value="Chromosome 16"/>
</dbReference>
<evidence type="ECO:0000313" key="1">
    <source>
        <dbReference type="EMBL" id="KAH7659927.1"/>
    </source>
</evidence>